<evidence type="ECO:0000256" key="1">
    <source>
        <dbReference type="SAM" id="MobiDB-lite"/>
    </source>
</evidence>
<keyword evidence="3" id="KW-1185">Reference proteome</keyword>
<gene>
    <name evidence="2" type="ORF">CBR_g52263</name>
</gene>
<protein>
    <submittedName>
        <fullName evidence="2">Uncharacterized protein</fullName>
    </submittedName>
</protein>
<organism evidence="2 3">
    <name type="scientific">Chara braunii</name>
    <name type="common">Braun's stonewort</name>
    <dbReference type="NCBI Taxonomy" id="69332"/>
    <lineage>
        <taxon>Eukaryota</taxon>
        <taxon>Viridiplantae</taxon>
        <taxon>Streptophyta</taxon>
        <taxon>Charophyceae</taxon>
        <taxon>Charales</taxon>
        <taxon>Characeae</taxon>
        <taxon>Chara</taxon>
    </lineage>
</organism>
<feature type="compositionally biased region" description="Basic and acidic residues" evidence="1">
    <location>
        <begin position="15"/>
        <end position="47"/>
    </location>
</feature>
<dbReference type="AlphaFoldDB" id="A0A388M9Y7"/>
<sequence length="133" mass="15484">MKEYFDQVRAKKEEKARRKIEKERAREAERLRVEEEEARLAQEEARREAKKRKKKEKAKQEADLKAALKKDVTMHAAMLMTEIKDDWLQQWKTTVLPTLAGGELDVKGKKQVKHEIEEGSGMECSSQAADRCV</sequence>
<feature type="compositionally biased region" description="Basic residues" evidence="1">
    <location>
        <begin position="48"/>
        <end position="57"/>
    </location>
</feature>
<accession>A0A388M9Y7</accession>
<dbReference type="Gramene" id="GBG91376">
    <property type="protein sequence ID" value="GBG91376"/>
    <property type="gene ID" value="CBR_g52263"/>
</dbReference>
<proteinExistence type="predicted"/>
<name>A0A388M9Y7_CHABU</name>
<evidence type="ECO:0000313" key="3">
    <source>
        <dbReference type="Proteomes" id="UP000265515"/>
    </source>
</evidence>
<comment type="caution">
    <text evidence="2">The sequence shown here is derived from an EMBL/GenBank/DDBJ whole genome shotgun (WGS) entry which is preliminary data.</text>
</comment>
<dbReference type="Proteomes" id="UP000265515">
    <property type="component" value="Unassembled WGS sequence"/>
</dbReference>
<reference evidence="2 3" key="1">
    <citation type="journal article" date="2018" name="Cell">
        <title>The Chara Genome: Secondary Complexity and Implications for Plant Terrestrialization.</title>
        <authorList>
            <person name="Nishiyama T."/>
            <person name="Sakayama H."/>
            <person name="Vries J.D."/>
            <person name="Buschmann H."/>
            <person name="Saint-Marcoux D."/>
            <person name="Ullrich K.K."/>
            <person name="Haas F.B."/>
            <person name="Vanderstraeten L."/>
            <person name="Becker D."/>
            <person name="Lang D."/>
            <person name="Vosolsobe S."/>
            <person name="Rombauts S."/>
            <person name="Wilhelmsson P.K.I."/>
            <person name="Janitza P."/>
            <person name="Kern R."/>
            <person name="Heyl A."/>
            <person name="Rumpler F."/>
            <person name="Villalobos L.I.A.C."/>
            <person name="Clay J.M."/>
            <person name="Skokan R."/>
            <person name="Toyoda A."/>
            <person name="Suzuki Y."/>
            <person name="Kagoshima H."/>
            <person name="Schijlen E."/>
            <person name="Tajeshwar N."/>
            <person name="Catarino B."/>
            <person name="Hetherington A.J."/>
            <person name="Saltykova A."/>
            <person name="Bonnot C."/>
            <person name="Breuninger H."/>
            <person name="Symeonidi A."/>
            <person name="Radhakrishnan G.V."/>
            <person name="Van Nieuwerburgh F."/>
            <person name="Deforce D."/>
            <person name="Chang C."/>
            <person name="Karol K.G."/>
            <person name="Hedrich R."/>
            <person name="Ulvskov P."/>
            <person name="Glockner G."/>
            <person name="Delwiche C.F."/>
            <person name="Petrasek J."/>
            <person name="Van de Peer Y."/>
            <person name="Friml J."/>
            <person name="Beilby M."/>
            <person name="Dolan L."/>
            <person name="Kohara Y."/>
            <person name="Sugano S."/>
            <person name="Fujiyama A."/>
            <person name="Delaux P.-M."/>
            <person name="Quint M."/>
            <person name="TheiBen G."/>
            <person name="Hagemann M."/>
            <person name="Harholt J."/>
            <person name="Dunand C."/>
            <person name="Zachgo S."/>
            <person name="Langdale J."/>
            <person name="Maumus F."/>
            <person name="Straeten D.V.D."/>
            <person name="Gould S.B."/>
            <person name="Rensing S.A."/>
        </authorList>
    </citation>
    <scope>NUCLEOTIDE SEQUENCE [LARGE SCALE GENOMIC DNA]</scope>
    <source>
        <strain evidence="2 3">S276</strain>
    </source>
</reference>
<feature type="region of interest" description="Disordered" evidence="1">
    <location>
        <begin position="15"/>
        <end position="63"/>
    </location>
</feature>
<evidence type="ECO:0000313" key="2">
    <source>
        <dbReference type="EMBL" id="GBG91376.1"/>
    </source>
</evidence>
<dbReference type="EMBL" id="BFEA01000900">
    <property type="protein sequence ID" value="GBG91376.1"/>
    <property type="molecule type" value="Genomic_DNA"/>
</dbReference>